<dbReference type="Proteomes" id="UP000008312">
    <property type="component" value="Unassembled WGS sequence"/>
</dbReference>
<keyword evidence="1" id="KW-0648">Protein biosynthesis</keyword>
<dbReference type="PANTHER" id="PTHR11960">
    <property type="entry name" value="EUKARYOTIC TRANSLATION INITIATION FACTOR 4E RELATED"/>
    <property type="match status" value="1"/>
</dbReference>
<dbReference type="Gene3D" id="3.30.760.10">
    <property type="entry name" value="RNA Cap, Translation Initiation Factor Eif4e"/>
    <property type="match status" value="1"/>
</dbReference>
<name>D8MA45_BLAHO</name>
<dbReference type="GO" id="GO:0003743">
    <property type="term" value="F:translation initiation factor activity"/>
    <property type="evidence" value="ECO:0007669"/>
    <property type="project" value="UniProtKB-KW"/>
</dbReference>
<dbReference type="GeneID" id="24921617"/>
<evidence type="ECO:0000313" key="3">
    <source>
        <dbReference type="Proteomes" id="UP000008312"/>
    </source>
</evidence>
<dbReference type="InterPro" id="IPR023398">
    <property type="entry name" value="TIF_eIF4e-like"/>
</dbReference>
<proteinExistence type="inferred from homology"/>
<dbReference type="SUPFAM" id="SSF55418">
    <property type="entry name" value="eIF4e-like"/>
    <property type="match status" value="1"/>
</dbReference>
<evidence type="ECO:0000313" key="2">
    <source>
        <dbReference type="EMBL" id="CBK24934.2"/>
    </source>
</evidence>
<dbReference type="InterPro" id="IPR001040">
    <property type="entry name" value="TIF_eIF_4E"/>
</dbReference>
<dbReference type="GO" id="GO:0000340">
    <property type="term" value="F:RNA 7-methylguanosine cap binding"/>
    <property type="evidence" value="ECO:0007669"/>
    <property type="project" value="TreeGrafter"/>
</dbReference>
<dbReference type="GO" id="GO:0016281">
    <property type="term" value="C:eukaryotic translation initiation factor 4F complex"/>
    <property type="evidence" value="ECO:0007669"/>
    <property type="project" value="TreeGrafter"/>
</dbReference>
<reference evidence="2" key="1">
    <citation type="submission" date="2010-02" db="EMBL/GenBank/DDBJ databases">
        <title>Sequencing and annotation of the Blastocystis hominis genome.</title>
        <authorList>
            <person name="Wincker P."/>
        </authorList>
    </citation>
    <scope>NUCLEOTIDE SEQUENCE</scope>
    <source>
        <strain evidence="2">Singapore isolate B</strain>
    </source>
</reference>
<dbReference type="OMA" id="VKEDHTI"/>
<dbReference type="InParanoid" id="D8MA45"/>
<dbReference type="RefSeq" id="XP_012898982.1">
    <property type="nucleotide sequence ID" value="XM_013043528.1"/>
</dbReference>
<keyword evidence="3" id="KW-1185">Reference proteome</keyword>
<dbReference type="OrthoDB" id="590761at2759"/>
<dbReference type="EMBL" id="FN668689">
    <property type="protein sequence ID" value="CBK24934.2"/>
    <property type="molecule type" value="Genomic_DNA"/>
</dbReference>
<keyword evidence="1" id="KW-0396">Initiation factor</keyword>
<gene>
    <name evidence="2" type="ORF">GSBLH_T00004597001</name>
</gene>
<comment type="similarity">
    <text evidence="1">Belongs to the eukaryotic initiation factor 4E family.</text>
</comment>
<dbReference type="Pfam" id="PF01652">
    <property type="entry name" value="IF4E"/>
    <property type="match status" value="1"/>
</dbReference>
<accession>D8MA45</accession>
<organism evidence="2">
    <name type="scientific">Blastocystis hominis</name>
    <dbReference type="NCBI Taxonomy" id="12968"/>
    <lineage>
        <taxon>Eukaryota</taxon>
        <taxon>Sar</taxon>
        <taxon>Stramenopiles</taxon>
        <taxon>Bigyra</taxon>
        <taxon>Opalozoa</taxon>
        <taxon>Opalinata</taxon>
        <taxon>Blastocystidae</taxon>
        <taxon>Blastocystis</taxon>
    </lineage>
</organism>
<sequence>MSFNDRVIRFLTMLFISKKQTEFFYDLTKVYFSYSYFDYWIHMSYNTDISYHRLRNHYRFWRSQNTVEGKDEFFNGLEDLGLCKTVEDFWQIYLSLPIVGTNNASRYYLFKNNIEPTWEHEKNAQGGRVIVSINRKDLAPYLWEVLLLTTIGEQFDVGSEICGVSVTIKRNTCTFMVWNKTATFEQAIHKIE</sequence>
<protein>
    <submittedName>
        <fullName evidence="2">Uncharacterized protein</fullName>
    </submittedName>
</protein>
<dbReference type="AlphaFoldDB" id="D8MA45"/>
<keyword evidence="1" id="KW-0694">RNA-binding</keyword>
<evidence type="ECO:0000256" key="1">
    <source>
        <dbReference type="RuleBase" id="RU004374"/>
    </source>
</evidence>